<dbReference type="Gene3D" id="1.10.490.110">
    <property type="entry name" value="Uncharacterized conserved protein DUF2267"/>
    <property type="match status" value="1"/>
</dbReference>
<evidence type="ECO:0000313" key="1">
    <source>
        <dbReference type="EMBL" id="ASC73519.1"/>
    </source>
</evidence>
<dbReference type="RefSeq" id="WP_088431011.1">
    <property type="nucleotide sequence ID" value="NZ_CP021983.2"/>
</dbReference>
<dbReference type="KEGG" id="hhg:XM38_044860"/>
<dbReference type="InterPro" id="IPR018727">
    <property type="entry name" value="DUF2267"/>
</dbReference>
<dbReference type="EMBL" id="CP021983">
    <property type="protein sequence ID" value="ASC73519.1"/>
    <property type="molecule type" value="Genomic_DNA"/>
</dbReference>
<proteinExistence type="predicted"/>
<evidence type="ECO:0000313" key="2">
    <source>
        <dbReference type="Proteomes" id="UP000191901"/>
    </source>
</evidence>
<gene>
    <name evidence="1" type="ORF">XM38_044860</name>
</gene>
<dbReference type="Proteomes" id="UP000191901">
    <property type="component" value="Chromosome"/>
</dbReference>
<dbReference type="AlphaFoldDB" id="A0A1Z3HT87"/>
<dbReference type="Pfam" id="PF10025">
    <property type="entry name" value="DUF2267"/>
    <property type="match status" value="1"/>
</dbReference>
<dbReference type="InterPro" id="IPR038282">
    <property type="entry name" value="DUF2267_sf"/>
</dbReference>
<protein>
    <recommendedName>
        <fullName evidence="3">DUF2267 domain-containing protein</fullName>
    </recommendedName>
</protein>
<keyword evidence="2" id="KW-1185">Reference proteome</keyword>
<reference evidence="1 2" key="1">
    <citation type="journal article" date="2016" name="Biochim. Biophys. Acta">
        <title>Characterization of red-shifted phycobilisomes isolated from the chlorophyll f-containing cyanobacterium Halomicronema hongdechloris.</title>
        <authorList>
            <person name="Li Y."/>
            <person name="Lin Y."/>
            <person name="Garvey C.J."/>
            <person name="Birch D."/>
            <person name="Corkery R.W."/>
            <person name="Loughlin P.C."/>
            <person name="Scheer H."/>
            <person name="Willows R.D."/>
            <person name="Chen M."/>
        </authorList>
    </citation>
    <scope>NUCLEOTIDE SEQUENCE [LARGE SCALE GENOMIC DNA]</scope>
    <source>
        <strain evidence="1 2">C2206</strain>
    </source>
</reference>
<organism evidence="1 2">
    <name type="scientific">Halomicronema hongdechloris C2206</name>
    <dbReference type="NCBI Taxonomy" id="1641165"/>
    <lineage>
        <taxon>Bacteria</taxon>
        <taxon>Bacillati</taxon>
        <taxon>Cyanobacteriota</taxon>
        <taxon>Cyanophyceae</taxon>
        <taxon>Nodosilineales</taxon>
        <taxon>Nodosilineaceae</taxon>
        <taxon>Halomicronema</taxon>
    </lineage>
</organism>
<evidence type="ECO:0008006" key="3">
    <source>
        <dbReference type="Google" id="ProtNLM"/>
    </source>
</evidence>
<sequence>MPFPSEYQRATDHFCAFLTEVRDRCGYGSSHQAYTTVQGVFQVFRCRLSLADAIRFAGALPVGMRALFIADWDPDEERLPFIDHAQMNCEVSQLRSEHNFSTRTAIEEVATCLWLHVDREKLEAVLAKLPTAAADFWSPV</sequence>
<dbReference type="OrthoDB" id="20942at2"/>
<accession>A0A1Z3HT87</accession>
<name>A0A1Z3HT87_9CYAN</name>
<dbReference type="STRING" id="1641165.XM38_26475"/>